<feature type="binding site" evidence="7 9">
    <location>
        <position position="136"/>
    </location>
    <ligand>
        <name>substrate</name>
    </ligand>
</feature>
<keyword evidence="12" id="KW-1185">Reference proteome</keyword>
<dbReference type="InterPro" id="IPR009006">
    <property type="entry name" value="Ala_racemase/Decarboxylase_C"/>
</dbReference>
<evidence type="ECO:0000256" key="1">
    <source>
        <dbReference type="ARBA" id="ARBA00000316"/>
    </source>
</evidence>
<dbReference type="HAMAP" id="MF_01201">
    <property type="entry name" value="Ala_racemase"/>
    <property type="match status" value="1"/>
</dbReference>
<dbReference type="SMART" id="SM01005">
    <property type="entry name" value="Ala_racemase_C"/>
    <property type="match status" value="1"/>
</dbReference>
<evidence type="ECO:0000256" key="6">
    <source>
        <dbReference type="ARBA" id="ARBA00023235"/>
    </source>
</evidence>
<dbReference type="CDD" id="cd00430">
    <property type="entry name" value="PLPDE_III_AR"/>
    <property type="match status" value="1"/>
</dbReference>
<dbReference type="GO" id="GO:0030632">
    <property type="term" value="P:D-alanine biosynthetic process"/>
    <property type="evidence" value="ECO:0007669"/>
    <property type="project" value="UniProtKB-UniRule"/>
</dbReference>
<comment type="function">
    <text evidence="7">Catalyzes the interconversion of L-alanine and D-alanine. May also act on other amino acids.</text>
</comment>
<dbReference type="RefSeq" id="WP_220230594.1">
    <property type="nucleotide sequence ID" value="NZ_JAICBX010000004.1"/>
</dbReference>
<dbReference type="PANTHER" id="PTHR30511:SF0">
    <property type="entry name" value="ALANINE RACEMASE, CATABOLIC-RELATED"/>
    <property type="match status" value="1"/>
</dbReference>
<accession>A0AAE3D2B2</accession>
<dbReference type="InterPro" id="IPR011079">
    <property type="entry name" value="Ala_racemase_C"/>
</dbReference>
<evidence type="ECO:0000256" key="3">
    <source>
        <dbReference type="ARBA" id="ARBA00007880"/>
    </source>
</evidence>
<gene>
    <name evidence="11" type="primary">alr</name>
    <name evidence="11" type="ORF">K1W69_20620</name>
</gene>
<dbReference type="GO" id="GO:0008784">
    <property type="term" value="F:alanine racemase activity"/>
    <property type="evidence" value="ECO:0007669"/>
    <property type="project" value="UniProtKB-UniRule"/>
</dbReference>
<evidence type="ECO:0000313" key="12">
    <source>
        <dbReference type="Proteomes" id="UP001196509"/>
    </source>
</evidence>
<dbReference type="InterPro" id="IPR029066">
    <property type="entry name" value="PLP-binding_barrel"/>
</dbReference>
<dbReference type="Proteomes" id="UP001196509">
    <property type="component" value="Unassembled WGS sequence"/>
</dbReference>
<evidence type="ECO:0000256" key="7">
    <source>
        <dbReference type="HAMAP-Rule" id="MF_01201"/>
    </source>
</evidence>
<feature type="binding site" evidence="7 9">
    <location>
        <position position="317"/>
    </location>
    <ligand>
        <name>substrate</name>
    </ligand>
</feature>
<organism evidence="11 12">
    <name type="scientific">Flavimaribacter sediminis</name>
    <dbReference type="NCBI Taxonomy" id="2865987"/>
    <lineage>
        <taxon>Bacteria</taxon>
        <taxon>Pseudomonadati</taxon>
        <taxon>Pseudomonadota</taxon>
        <taxon>Alphaproteobacteria</taxon>
        <taxon>Hyphomicrobiales</taxon>
        <taxon>Rhizobiaceae</taxon>
        <taxon>Flavimaribacter</taxon>
    </lineage>
</organism>
<name>A0AAE3D2B2_9HYPH</name>
<keyword evidence="6 7" id="KW-0413">Isomerase</keyword>
<dbReference type="PRINTS" id="PR00992">
    <property type="entry name" value="ALARACEMASE"/>
</dbReference>
<comment type="pathway">
    <text evidence="7">Amino-acid biosynthesis; D-alanine biosynthesis; D-alanine from L-alanine: step 1/1.</text>
</comment>
<dbReference type="NCBIfam" id="TIGR00492">
    <property type="entry name" value="alr"/>
    <property type="match status" value="1"/>
</dbReference>
<feature type="active site" description="Proton acceptor; specific for D-alanine" evidence="7">
    <location>
        <position position="39"/>
    </location>
</feature>
<evidence type="ECO:0000259" key="10">
    <source>
        <dbReference type="SMART" id="SM01005"/>
    </source>
</evidence>
<dbReference type="EMBL" id="JAICBX010000004">
    <property type="protein sequence ID" value="MBW8639609.1"/>
    <property type="molecule type" value="Genomic_DNA"/>
</dbReference>
<proteinExistence type="inferred from homology"/>
<dbReference type="InterPro" id="IPR020622">
    <property type="entry name" value="Ala_racemase_pyridoxalP-BS"/>
</dbReference>
<feature type="modified residue" description="N6-(pyridoxal phosphate)lysine" evidence="7 8">
    <location>
        <position position="39"/>
    </location>
</feature>
<evidence type="ECO:0000256" key="5">
    <source>
        <dbReference type="ARBA" id="ARBA00022898"/>
    </source>
</evidence>
<dbReference type="PROSITE" id="PS00395">
    <property type="entry name" value="ALANINE_RACEMASE"/>
    <property type="match status" value="1"/>
</dbReference>
<comment type="catalytic activity">
    <reaction evidence="1 7">
        <text>L-alanine = D-alanine</text>
        <dbReference type="Rhea" id="RHEA:20249"/>
        <dbReference type="ChEBI" id="CHEBI:57416"/>
        <dbReference type="ChEBI" id="CHEBI:57972"/>
        <dbReference type="EC" id="5.1.1.1"/>
    </reaction>
</comment>
<feature type="domain" description="Alanine racemase C-terminal" evidence="10">
    <location>
        <begin position="237"/>
        <end position="374"/>
    </location>
</feature>
<comment type="cofactor">
    <cofactor evidence="2 7 8">
        <name>pyridoxal 5'-phosphate</name>
        <dbReference type="ChEBI" id="CHEBI:597326"/>
    </cofactor>
</comment>
<dbReference type="Pfam" id="PF01168">
    <property type="entry name" value="Ala_racemase_N"/>
    <property type="match status" value="1"/>
</dbReference>
<evidence type="ECO:0000256" key="4">
    <source>
        <dbReference type="ARBA" id="ARBA00013089"/>
    </source>
</evidence>
<dbReference type="SUPFAM" id="SSF50621">
    <property type="entry name" value="Alanine racemase C-terminal domain-like"/>
    <property type="match status" value="1"/>
</dbReference>
<dbReference type="InterPro" id="IPR001608">
    <property type="entry name" value="Ala_racemase_N"/>
</dbReference>
<evidence type="ECO:0000313" key="11">
    <source>
        <dbReference type="EMBL" id="MBW8639609.1"/>
    </source>
</evidence>
<dbReference type="Gene3D" id="2.40.37.10">
    <property type="entry name" value="Lyase, Ornithine Decarboxylase, Chain A, domain 1"/>
    <property type="match status" value="1"/>
</dbReference>
<dbReference type="PANTHER" id="PTHR30511">
    <property type="entry name" value="ALANINE RACEMASE"/>
    <property type="match status" value="1"/>
</dbReference>
<comment type="similarity">
    <text evidence="3 7">Belongs to the alanine racemase family.</text>
</comment>
<dbReference type="GO" id="GO:0005829">
    <property type="term" value="C:cytosol"/>
    <property type="evidence" value="ECO:0007669"/>
    <property type="project" value="TreeGrafter"/>
</dbReference>
<dbReference type="EC" id="5.1.1.1" evidence="4 7"/>
<dbReference type="Gene3D" id="3.20.20.10">
    <property type="entry name" value="Alanine racemase"/>
    <property type="match status" value="1"/>
</dbReference>
<feature type="active site" description="Proton acceptor; specific for L-alanine" evidence="7">
    <location>
        <position position="258"/>
    </location>
</feature>
<dbReference type="InterPro" id="IPR000821">
    <property type="entry name" value="Ala_racemase"/>
</dbReference>
<dbReference type="GO" id="GO:0030170">
    <property type="term" value="F:pyridoxal phosphate binding"/>
    <property type="evidence" value="ECO:0007669"/>
    <property type="project" value="UniProtKB-UniRule"/>
</dbReference>
<protein>
    <recommendedName>
        <fullName evidence="4 7">Alanine racemase</fullName>
        <ecNumber evidence="4 7">5.1.1.1</ecNumber>
    </recommendedName>
</protein>
<dbReference type="SUPFAM" id="SSF51419">
    <property type="entry name" value="PLP-binding barrel"/>
    <property type="match status" value="1"/>
</dbReference>
<comment type="caution">
    <text evidence="11">The sequence shown here is derived from an EMBL/GenBank/DDBJ whole genome shotgun (WGS) entry which is preliminary data.</text>
</comment>
<keyword evidence="5 7" id="KW-0663">Pyridoxal phosphate</keyword>
<sequence>MASDDDYGARLTVDLDALVENWRSCRAMSGNARCAAVVKADAYGLGAVHAVDALYEAGCRDFFVATAREGAELRPHAPDGRIYVMNCMLPGIETICRTAELVPVLASMEQVAWWSAHCIEMDDHPCALQVDTGMNRLGVTVEEALELANDVARPAGFAPVLVMSHLASSDEPNHPQNTDQLERFRRVADAFDGVEASLAASAGILLGPDFHFDLTRPGIALYGGRAANQGDTPLRMVAAAEARIMTIRQARAGETVSYGATVELARDSRIAVCSIGYADGYLRSVSGSGVPLRDVIENGARGWINGQAAPVLGRVTMDITAFDVTDLPAGSVAAGDFIELFGPNIPVDEVADAAGTIGYEVLTSLGKRYCRHYIRPQSGPSGDG</sequence>
<evidence type="ECO:0000256" key="8">
    <source>
        <dbReference type="PIRSR" id="PIRSR600821-50"/>
    </source>
</evidence>
<dbReference type="AlphaFoldDB" id="A0AAE3D2B2"/>
<dbReference type="Pfam" id="PF00842">
    <property type="entry name" value="Ala_racemase_C"/>
    <property type="match status" value="1"/>
</dbReference>
<evidence type="ECO:0000256" key="2">
    <source>
        <dbReference type="ARBA" id="ARBA00001933"/>
    </source>
</evidence>
<reference evidence="11" key="1">
    <citation type="submission" date="2021-08" db="EMBL/GenBank/DDBJ databases">
        <title>Hoeflea bacterium WL0058 sp. nov., isolated from the sediment.</title>
        <authorList>
            <person name="Wang L."/>
            <person name="Zhang D."/>
        </authorList>
    </citation>
    <scope>NUCLEOTIDE SEQUENCE</scope>
    <source>
        <strain evidence="11">WL0058</strain>
    </source>
</reference>
<evidence type="ECO:0000256" key="9">
    <source>
        <dbReference type="PIRSR" id="PIRSR600821-52"/>
    </source>
</evidence>